<dbReference type="GO" id="GO:0005886">
    <property type="term" value="C:plasma membrane"/>
    <property type="evidence" value="ECO:0007669"/>
    <property type="project" value="UniProtKB-SubCell"/>
</dbReference>
<dbReference type="Proteomes" id="UP000199696">
    <property type="component" value="Unassembled WGS sequence"/>
</dbReference>
<reference evidence="3" key="1">
    <citation type="submission" date="2016-06" db="EMBL/GenBank/DDBJ databases">
        <authorList>
            <person name="Varghese N."/>
            <person name="Submissions Spin"/>
        </authorList>
    </citation>
    <scope>NUCLEOTIDE SEQUENCE [LARGE SCALE GENOMIC DNA]</scope>
    <source>
        <strain evidence="3">DSM 44814</strain>
    </source>
</reference>
<dbReference type="GO" id="GO:0140359">
    <property type="term" value="F:ABC-type transporter activity"/>
    <property type="evidence" value="ECO:0007669"/>
    <property type="project" value="InterPro"/>
</dbReference>
<gene>
    <name evidence="2" type="ORF">GA0070604_0499</name>
</gene>
<dbReference type="STRING" id="227316.GA0070604_0499"/>
<keyword evidence="1" id="KW-0812">Transmembrane</keyword>
<accession>A0A1C6TSL7</accession>
<organism evidence="2 3">
    <name type="scientific">Micromonospora eburnea</name>
    <dbReference type="NCBI Taxonomy" id="227316"/>
    <lineage>
        <taxon>Bacteria</taxon>
        <taxon>Bacillati</taxon>
        <taxon>Actinomycetota</taxon>
        <taxon>Actinomycetes</taxon>
        <taxon>Micromonosporales</taxon>
        <taxon>Micromonosporaceae</taxon>
        <taxon>Micromonospora</taxon>
    </lineage>
</organism>
<evidence type="ECO:0000256" key="1">
    <source>
        <dbReference type="SAM" id="Phobius"/>
    </source>
</evidence>
<feature type="transmembrane region" description="Helical" evidence="1">
    <location>
        <begin position="65"/>
        <end position="88"/>
    </location>
</feature>
<dbReference type="AlphaFoldDB" id="A0A1C6TSL7"/>
<keyword evidence="3" id="KW-1185">Reference proteome</keyword>
<feature type="transmembrane region" description="Helical" evidence="1">
    <location>
        <begin position="157"/>
        <end position="179"/>
    </location>
</feature>
<sequence>MFDVMTSQTLRDGRRALVGFAAGTALLAAMYGGFYPQIADGAMEQTVQGFSPGLREALRMDDLVSAAGYLGSSVFGIIVPLIAVGYGITVGTRAVAGDEEAGHLDLLLAHPVSRTRLVLARFAALATGALLIAGTVWLAMLTIRSGARLQDVSVTQFAAQCAALALLVVAFGAIALTVGAVTGNRAVTLGVTAGVAVLSYALRTMAGPVGVDGLRYLSPFYYYDGGEPLRYGFQWTHLAVLVGLTALLVAVATRAFDRRDLTS</sequence>
<keyword evidence="1" id="KW-0472">Membrane</keyword>
<dbReference type="Pfam" id="PF12679">
    <property type="entry name" value="ABC2_membrane_2"/>
    <property type="match status" value="1"/>
</dbReference>
<keyword evidence="1" id="KW-1133">Transmembrane helix</keyword>
<proteinExistence type="predicted"/>
<feature type="transmembrane region" description="Helical" evidence="1">
    <location>
        <begin position="186"/>
        <end position="211"/>
    </location>
</feature>
<protein>
    <submittedName>
        <fullName evidence="2">ABC-2 type transport system permease protein</fullName>
    </submittedName>
</protein>
<dbReference type="PANTHER" id="PTHR43471">
    <property type="entry name" value="ABC TRANSPORTER PERMEASE"/>
    <property type="match status" value="1"/>
</dbReference>
<evidence type="ECO:0000313" key="3">
    <source>
        <dbReference type="Proteomes" id="UP000199696"/>
    </source>
</evidence>
<name>A0A1C6TSL7_9ACTN</name>
<dbReference type="OrthoDB" id="3686802at2"/>
<evidence type="ECO:0000313" key="2">
    <source>
        <dbReference type="EMBL" id="SCL44621.1"/>
    </source>
</evidence>
<feature type="transmembrane region" description="Helical" evidence="1">
    <location>
        <begin position="231"/>
        <end position="253"/>
    </location>
</feature>
<dbReference type="PANTHER" id="PTHR43471:SF12">
    <property type="entry name" value="HYPOTHETICAL MEMBRANE PROTEIN, CONSERVED"/>
    <property type="match status" value="1"/>
</dbReference>
<dbReference type="RefSeq" id="WP_091113486.1">
    <property type="nucleotide sequence ID" value="NZ_FMHY01000002.1"/>
</dbReference>
<dbReference type="EMBL" id="FMHY01000002">
    <property type="protein sequence ID" value="SCL44621.1"/>
    <property type="molecule type" value="Genomic_DNA"/>
</dbReference>
<feature type="transmembrane region" description="Helical" evidence="1">
    <location>
        <begin position="118"/>
        <end position="137"/>
    </location>
</feature>